<keyword evidence="1" id="KW-0812">Transmembrane</keyword>
<keyword evidence="3" id="KW-1185">Reference proteome</keyword>
<name>A0AAV3NIH0_LITER</name>
<gene>
    <name evidence="2" type="ORF">LIER_00766</name>
</gene>
<evidence type="ECO:0000256" key="1">
    <source>
        <dbReference type="SAM" id="Phobius"/>
    </source>
</evidence>
<proteinExistence type="predicted"/>
<reference evidence="2 3" key="1">
    <citation type="submission" date="2024-01" db="EMBL/GenBank/DDBJ databases">
        <title>The complete chloroplast genome sequence of Lithospermum erythrorhizon: insights into the phylogenetic relationship among Boraginaceae species and the maternal lineages of purple gromwells.</title>
        <authorList>
            <person name="Okada T."/>
            <person name="Watanabe K."/>
        </authorList>
    </citation>
    <scope>NUCLEOTIDE SEQUENCE [LARGE SCALE GENOMIC DNA]</scope>
</reference>
<sequence length="145" mass="16500">MWSSYSCGVCCASGISFGLTISLLMSFSFNSFGNMTIDQKSAMKQFGNVDTDAKTSMSASRRANKDDEIFIEHQEVNLKFNNCEEREGPHQRRFKLLQYLKGRLSYARLWGCTRKILQRGKASPSRFSLQYVELKSLPVCLIVDC</sequence>
<dbReference type="Proteomes" id="UP001454036">
    <property type="component" value="Unassembled WGS sequence"/>
</dbReference>
<evidence type="ECO:0000313" key="2">
    <source>
        <dbReference type="EMBL" id="GAA0139162.1"/>
    </source>
</evidence>
<protein>
    <submittedName>
        <fullName evidence="2">Uncharacterized protein</fullName>
    </submittedName>
</protein>
<keyword evidence="1" id="KW-0472">Membrane</keyword>
<feature type="transmembrane region" description="Helical" evidence="1">
    <location>
        <begin position="7"/>
        <end position="29"/>
    </location>
</feature>
<organism evidence="2 3">
    <name type="scientific">Lithospermum erythrorhizon</name>
    <name type="common">Purple gromwell</name>
    <name type="synonym">Lithospermum officinale var. erythrorhizon</name>
    <dbReference type="NCBI Taxonomy" id="34254"/>
    <lineage>
        <taxon>Eukaryota</taxon>
        <taxon>Viridiplantae</taxon>
        <taxon>Streptophyta</taxon>
        <taxon>Embryophyta</taxon>
        <taxon>Tracheophyta</taxon>
        <taxon>Spermatophyta</taxon>
        <taxon>Magnoliopsida</taxon>
        <taxon>eudicotyledons</taxon>
        <taxon>Gunneridae</taxon>
        <taxon>Pentapetalae</taxon>
        <taxon>asterids</taxon>
        <taxon>lamiids</taxon>
        <taxon>Boraginales</taxon>
        <taxon>Boraginaceae</taxon>
        <taxon>Boraginoideae</taxon>
        <taxon>Lithospermeae</taxon>
        <taxon>Lithospermum</taxon>
    </lineage>
</organism>
<dbReference type="EMBL" id="BAABME010000064">
    <property type="protein sequence ID" value="GAA0139162.1"/>
    <property type="molecule type" value="Genomic_DNA"/>
</dbReference>
<keyword evidence="1" id="KW-1133">Transmembrane helix</keyword>
<comment type="caution">
    <text evidence="2">The sequence shown here is derived from an EMBL/GenBank/DDBJ whole genome shotgun (WGS) entry which is preliminary data.</text>
</comment>
<accession>A0AAV3NIH0</accession>
<dbReference type="AlphaFoldDB" id="A0AAV3NIH0"/>
<evidence type="ECO:0000313" key="3">
    <source>
        <dbReference type="Proteomes" id="UP001454036"/>
    </source>
</evidence>